<organism evidence="2 3">
    <name type="scientific">Novosphingobium pentaromativorans US6-1</name>
    <dbReference type="NCBI Taxonomy" id="1088721"/>
    <lineage>
        <taxon>Bacteria</taxon>
        <taxon>Pseudomonadati</taxon>
        <taxon>Pseudomonadota</taxon>
        <taxon>Alphaproteobacteria</taxon>
        <taxon>Sphingomonadales</taxon>
        <taxon>Sphingomonadaceae</taxon>
        <taxon>Novosphingobium</taxon>
    </lineage>
</organism>
<dbReference type="SUPFAM" id="SSF52096">
    <property type="entry name" value="ClpP/crotonase"/>
    <property type="match status" value="1"/>
</dbReference>
<dbReference type="eggNOG" id="COG1024">
    <property type="taxonomic scope" value="Bacteria"/>
</dbReference>
<dbReference type="Gene3D" id="3.90.226.10">
    <property type="entry name" value="2-enoyl-CoA Hydratase, Chain A, domain 1"/>
    <property type="match status" value="1"/>
</dbReference>
<gene>
    <name evidence="2" type="ORF">NSU_2068</name>
</gene>
<dbReference type="Proteomes" id="UP000004030">
    <property type="component" value="Unassembled WGS sequence"/>
</dbReference>
<dbReference type="GO" id="GO:0016853">
    <property type="term" value="F:isomerase activity"/>
    <property type="evidence" value="ECO:0007669"/>
    <property type="project" value="UniProtKB-KW"/>
</dbReference>
<dbReference type="Pfam" id="PF00378">
    <property type="entry name" value="ECH_1"/>
    <property type="match status" value="1"/>
</dbReference>
<sequence>MKRNRGMYENYEALKVSREGKVVTVAFNRPEVKNATNPRMHQELVRVFPEIGRDPDAHVVILTGEGDCFSAGGDVSTLKSSLDDHVRWNESMVEAADIVNAVIDLDRPVIARVNGHAIGLGATLALFCDIVISTRRAKIADPHVAIGLVAGDGGSIIWPALVGYARAKKYLLTGDAISGEEAAEIGLVTEAVEPEELDARVAHYAERIANGAAAAIRLTKKAVNLDLKARVDAMLHAHLGLETMSHLSEDHREAVMAFLEKRKPVFTGR</sequence>
<dbReference type="STRING" id="1088721.JI59_09745"/>
<proteinExistence type="inferred from homology"/>
<reference evidence="2 3" key="1">
    <citation type="journal article" date="2012" name="J. Bacteriol.">
        <title>Genome sequence of benzo(a)pyrene-degrading bacterium Novosphingobium pentaromativorans US6-1.</title>
        <authorList>
            <person name="Luo Y.R."/>
            <person name="Kang S.G."/>
            <person name="Kim S.J."/>
            <person name="Kim M.R."/>
            <person name="Li N."/>
            <person name="Lee J.H."/>
            <person name="Kwon K.K."/>
        </authorList>
    </citation>
    <scope>NUCLEOTIDE SEQUENCE [LARGE SCALE GENOMIC DNA]</scope>
    <source>
        <strain evidence="2 3">US6-1</strain>
    </source>
</reference>
<dbReference type="PATRIC" id="fig|1088721.3.peg.2047"/>
<dbReference type="InterPro" id="IPR001753">
    <property type="entry name" value="Enoyl-CoA_hydra/iso"/>
</dbReference>
<accession>G6ECJ7</accession>
<dbReference type="AlphaFoldDB" id="G6ECJ7"/>
<dbReference type="EMBL" id="AGFM01000029">
    <property type="protein sequence ID" value="EHJ60908.1"/>
    <property type="molecule type" value="Genomic_DNA"/>
</dbReference>
<dbReference type="InterPro" id="IPR014748">
    <property type="entry name" value="Enoyl-CoA_hydra_C"/>
</dbReference>
<protein>
    <submittedName>
        <fullName evidence="2">Enoyl-CoA hydratase/isomerase</fullName>
    </submittedName>
</protein>
<comment type="caution">
    <text evidence="2">The sequence shown here is derived from an EMBL/GenBank/DDBJ whole genome shotgun (WGS) entry which is preliminary data.</text>
</comment>
<evidence type="ECO:0000313" key="2">
    <source>
        <dbReference type="EMBL" id="EHJ60908.1"/>
    </source>
</evidence>
<dbReference type="Gene3D" id="1.10.12.10">
    <property type="entry name" value="Lyase 2-enoyl-coa Hydratase, Chain A, domain 2"/>
    <property type="match status" value="1"/>
</dbReference>
<evidence type="ECO:0000256" key="1">
    <source>
        <dbReference type="ARBA" id="ARBA00005254"/>
    </source>
</evidence>
<dbReference type="InterPro" id="IPR029045">
    <property type="entry name" value="ClpP/crotonase-like_dom_sf"/>
</dbReference>
<keyword evidence="3" id="KW-1185">Reference proteome</keyword>
<dbReference type="PANTHER" id="PTHR43459:SF3">
    <property type="entry name" value="ENOYL-COA HYDRATASE ECHA15 (ENOYL HYDRASE) (UNSATURATED ACYL-COA HYDRATASE) (CROTONASE)-RELATED"/>
    <property type="match status" value="1"/>
</dbReference>
<comment type="similarity">
    <text evidence="1">Belongs to the enoyl-CoA hydratase/isomerase family.</text>
</comment>
<evidence type="ECO:0000313" key="3">
    <source>
        <dbReference type="Proteomes" id="UP000004030"/>
    </source>
</evidence>
<dbReference type="PANTHER" id="PTHR43459">
    <property type="entry name" value="ENOYL-COA HYDRATASE"/>
    <property type="match status" value="1"/>
</dbReference>
<keyword evidence="2" id="KW-0413">Isomerase</keyword>
<name>G6ECJ7_9SPHN</name>
<dbReference type="CDD" id="cd06558">
    <property type="entry name" value="crotonase-like"/>
    <property type="match status" value="1"/>
</dbReference>